<evidence type="ECO:0000313" key="8">
    <source>
        <dbReference type="Proteomes" id="UP000193083"/>
    </source>
</evidence>
<dbReference type="GO" id="GO:0032259">
    <property type="term" value="P:methylation"/>
    <property type="evidence" value="ECO:0007669"/>
    <property type="project" value="UniProtKB-KW"/>
</dbReference>
<sequence length="1360" mass="154057">MIENVFQGSLFTSDFLTQSIVSNADWKSISDDDIDALAADLAAVFAAFPVGQSPNETRTEDDLIWPVLRRLGWDQAMRQQNLTVKGRDDVPDGLLFADAETKTQADRFPEEYKRYQFGLAIVESKRWRRPLDRQSGKRGEELAPSTQMLRYLRRVDDLTTGNLRWGILTNGGRWRLYHSGARSVSEQFFELDLAAVLGIAGHGDGLFALGDEQKRHALRVFALVFRREAFLPSATDPRTFHVRALEEGKFYEERVASDLSDLVFDKLYPLLARSIADKAPEAPLQDVREAALILLYRLLFILYAEDRDLLPVNDRRYDDYGLRDRVRLDVGDRKDKGDTFSNTAARYWSVLDDLCRAIDEGDTSIGLPPYNGGLFDPERTPLLRQVRLSDSVMAEMIDKLSFERTDDTRKYINYRDLSVQQLGSIYERLLEHEVVREGAVVDIRPNIFARKGSGSYYTPDDLVNLIIRETLEPLIEARLAAFRNKAEELASSDQDEGRKLGILRRLDPAERLLDLKICDPAMGSGHFLVSLVDYMADQVITAMAETETMVEWADYISPLADRIEGIRNTILGNAEERSWTVDPEQLDDRHIIRRMVLKRCVYGVDKNQMAVELAKVALWLHSFTVGAPLSFLDHHLRCGDSLFGSWVKTGIEKATAYGSPLLLHEPVKTALGSAASMQTIEGLPDAEIAEAHRSQEIFEGVQVMTAPLNAFLSLLHAIEWQDLKGKDNAKAIQGFFDGSFGDPFEIALGKREPQVRDDHGRRFLEILNVARELVAEERFLNWQVAFPGVWTDWENEGLSGGFDAIIGNPPWDRMKLQQVEWFAARKREIAFAQKAADRKRMIDELERNDDPLSGDFMKANERAEAATRMARSGGDYPLLSGGDVNIYSLFVERAMALVKRDGMVGLLTPSGIASDKTSSTFFKGVSTQGRLKALYDFENRRTRYNAAPFFPDVDSRFKFCVFVASPSPTVEAAMCAFFLQSVAELSDPEQRFPLTADDFARVNPNTGTAPIFRSRRDAKLTTAIYSSGKILSDRSGDQEVKAWQLKYSTMFHMTNDSRLFRTRQELEEQEGGWHKGGNRYGSPKGDWVPLYEGKMIQAFDHRAASVVVNPENQHRPAQPEPATLEQHRDPSWLPAPQFWVLEEKCKWPAERGWVLGFKEITAPTNVRTFIAALLPTVAFGNKVPLLLREDEAKEEWLLAANLNSIPFDYVTRQKVQGQTLNLFIVEQLPVITPERFHQTMFGSRSAAELLRDIVLELTYTAQDMAPFARDMGYTDDAGNVLPPFGWDEDRRLRLRAKLDAIFFHLYGITDRDDVRYVYSTFPIVERQERELYGGQYRSCDLCLAYLSALAAGSSETDMVA</sequence>
<dbReference type="PANTHER" id="PTHR33841">
    <property type="entry name" value="DNA METHYLTRANSFERASE YEEA-RELATED"/>
    <property type="match status" value="1"/>
</dbReference>
<protein>
    <recommendedName>
        <fullName evidence="1">site-specific DNA-methyltransferase (adenine-specific)</fullName>
        <ecNumber evidence="1">2.1.1.72</ecNumber>
    </recommendedName>
</protein>
<evidence type="ECO:0000256" key="3">
    <source>
        <dbReference type="ARBA" id="ARBA00022679"/>
    </source>
</evidence>
<evidence type="ECO:0000256" key="4">
    <source>
        <dbReference type="ARBA" id="ARBA00022691"/>
    </source>
</evidence>
<reference evidence="7 8" key="1">
    <citation type="submission" date="2017-04" db="EMBL/GenBank/DDBJ databases">
        <authorList>
            <person name="Afonso C.L."/>
            <person name="Miller P.J."/>
            <person name="Scott M.A."/>
            <person name="Spackman E."/>
            <person name="Goraichik I."/>
            <person name="Dimitrov K.M."/>
            <person name="Suarez D.L."/>
            <person name="Swayne D.E."/>
        </authorList>
    </citation>
    <scope>NUCLEOTIDE SEQUENCE [LARGE SCALE GENOMIC DNA]</scope>
    <source>
        <strain evidence="7 8">B5P</strain>
    </source>
</reference>
<dbReference type="EMBL" id="FXBL01000004">
    <property type="protein sequence ID" value="SMH27980.1"/>
    <property type="molecule type" value="Genomic_DNA"/>
</dbReference>
<dbReference type="RefSeq" id="WP_085462863.1">
    <property type="nucleotide sequence ID" value="NZ_FXBL01000004.1"/>
</dbReference>
<evidence type="ECO:0000259" key="6">
    <source>
        <dbReference type="Pfam" id="PF07669"/>
    </source>
</evidence>
<dbReference type="GO" id="GO:0009007">
    <property type="term" value="F:site-specific DNA-methyltransferase (adenine-specific) activity"/>
    <property type="evidence" value="ECO:0007669"/>
    <property type="project" value="UniProtKB-EC"/>
</dbReference>
<keyword evidence="8" id="KW-1185">Reference proteome</keyword>
<keyword evidence="2 7" id="KW-0489">Methyltransferase</keyword>
<dbReference type="Proteomes" id="UP000193083">
    <property type="component" value="Unassembled WGS sequence"/>
</dbReference>
<keyword evidence="3 7" id="KW-0808">Transferase</keyword>
<keyword evidence="4" id="KW-0949">S-adenosyl-L-methionine</keyword>
<dbReference type="SUPFAM" id="SSF53335">
    <property type="entry name" value="S-adenosyl-L-methionine-dependent methyltransferases"/>
    <property type="match status" value="1"/>
</dbReference>
<comment type="catalytic activity">
    <reaction evidence="5">
        <text>a 2'-deoxyadenosine in DNA + S-adenosyl-L-methionine = an N(6)-methyl-2'-deoxyadenosine in DNA + S-adenosyl-L-homocysteine + H(+)</text>
        <dbReference type="Rhea" id="RHEA:15197"/>
        <dbReference type="Rhea" id="RHEA-COMP:12418"/>
        <dbReference type="Rhea" id="RHEA-COMP:12419"/>
        <dbReference type="ChEBI" id="CHEBI:15378"/>
        <dbReference type="ChEBI" id="CHEBI:57856"/>
        <dbReference type="ChEBI" id="CHEBI:59789"/>
        <dbReference type="ChEBI" id="CHEBI:90615"/>
        <dbReference type="ChEBI" id="CHEBI:90616"/>
        <dbReference type="EC" id="2.1.1.72"/>
    </reaction>
</comment>
<accession>A0A1X7MT32</accession>
<dbReference type="PANTHER" id="PTHR33841:SF1">
    <property type="entry name" value="DNA METHYLTRANSFERASE A"/>
    <property type="match status" value="1"/>
</dbReference>
<organism evidence="7 8">
    <name type="scientific">Mesorhizobium australicum</name>
    <dbReference type="NCBI Taxonomy" id="536018"/>
    <lineage>
        <taxon>Bacteria</taxon>
        <taxon>Pseudomonadati</taxon>
        <taxon>Pseudomonadota</taxon>
        <taxon>Alphaproteobacteria</taxon>
        <taxon>Hyphomicrobiales</taxon>
        <taxon>Phyllobacteriaceae</taxon>
        <taxon>Mesorhizobium</taxon>
    </lineage>
</organism>
<evidence type="ECO:0000256" key="1">
    <source>
        <dbReference type="ARBA" id="ARBA00011900"/>
    </source>
</evidence>
<evidence type="ECO:0000256" key="5">
    <source>
        <dbReference type="ARBA" id="ARBA00047942"/>
    </source>
</evidence>
<dbReference type="PROSITE" id="PS00092">
    <property type="entry name" value="N6_MTASE"/>
    <property type="match status" value="1"/>
</dbReference>
<dbReference type="Pfam" id="PF07669">
    <property type="entry name" value="Eco57I"/>
    <property type="match status" value="1"/>
</dbReference>
<feature type="domain" description="Type II methyltransferase M.TaqI-like" evidence="6">
    <location>
        <begin position="600"/>
        <end position="819"/>
    </location>
</feature>
<gene>
    <name evidence="7" type="ORF">SAMN02982922_0692</name>
</gene>
<dbReference type="GO" id="GO:0006304">
    <property type="term" value="P:DNA modification"/>
    <property type="evidence" value="ECO:0007669"/>
    <property type="project" value="InterPro"/>
</dbReference>
<name>A0A1X7MT32_9HYPH</name>
<dbReference type="InterPro" id="IPR011639">
    <property type="entry name" value="MethylTrfase_TaqI-like_dom"/>
</dbReference>
<evidence type="ECO:0000313" key="7">
    <source>
        <dbReference type="EMBL" id="SMH27980.1"/>
    </source>
</evidence>
<dbReference type="EC" id="2.1.1.72" evidence="1"/>
<dbReference type="Gene3D" id="3.40.50.150">
    <property type="entry name" value="Vaccinia Virus protein VP39"/>
    <property type="match status" value="1"/>
</dbReference>
<dbReference type="InterPro" id="IPR050953">
    <property type="entry name" value="N4_N6_ade-DNA_methylase"/>
</dbReference>
<evidence type="ECO:0000256" key="2">
    <source>
        <dbReference type="ARBA" id="ARBA00022603"/>
    </source>
</evidence>
<dbReference type="GO" id="GO:0003676">
    <property type="term" value="F:nucleic acid binding"/>
    <property type="evidence" value="ECO:0007669"/>
    <property type="project" value="InterPro"/>
</dbReference>
<dbReference type="InterPro" id="IPR002052">
    <property type="entry name" value="DNA_methylase_N6_adenine_CS"/>
</dbReference>
<proteinExistence type="predicted"/>
<dbReference type="OrthoDB" id="9806213at2"/>
<dbReference type="PRINTS" id="PR00507">
    <property type="entry name" value="N12N6MTFRASE"/>
</dbReference>
<dbReference type="InterPro" id="IPR029063">
    <property type="entry name" value="SAM-dependent_MTases_sf"/>
</dbReference>